<keyword evidence="1" id="KW-0472">Membrane</keyword>
<reference evidence="3 4" key="1">
    <citation type="journal article" date="2023" name="Microbiol. Spectr.">
        <title>Symbiosis of Carpenter Bees with Uncharacterized Lactic Acid Bacteria Showing NAD Auxotrophy.</title>
        <authorList>
            <person name="Kawasaki S."/>
            <person name="Ozawa K."/>
            <person name="Mori T."/>
            <person name="Yamamoto A."/>
            <person name="Ito M."/>
            <person name="Ohkuma M."/>
            <person name="Sakamoto M."/>
            <person name="Matsutani M."/>
        </authorList>
    </citation>
    <scope>NUCLEOTIDE SEQUENCE [LARGE SCALE GENOMIC DNA]</scope>
    <source>
        <strain evidence="3 4">Kim32-2</strain>
    </source>
</reference>
<evidence type="ECO:0000313" key="3">
    <source>
        <dbReference type="EMBL" id="BDR59826.1"/>
    </source>
</evidence>
<keyword evidence="1" id="KW-0812">Transmembrane</keyword>
<gene>
    <name evidence="3" type="ORF">KIM322_00870</name>
</gene>
<dbReference type="RefSeq" id="WP_317637552.1">
    <property type="nucleotide sequence ID" value="NZ_AP026803.1"/>
</dbReference>
<protein>
    <recommendedName>
        <fullName evidence="2">DUF4097 domain-containing protein</fullName>
    </recommendedName>
</protein>
<keyword evidence="4" id="KW-1185">Reference proteome</keyword>
<dbReference type="Proteomes" id="UP001321741">
    <property type="component" value="Chromosome"/>
</dbReference>
<organism evidence="3 4">
    <name type="scientific">Lactobacillus xylocopicola</name>
    <dbReference type="NCBI Taxonomy" id="2976676"/>
    <lineage>
        <taxon>Bacteria</taxon>
        <taxon>Bacillati</taxon>
        <taxon>Bacillota</taxon>
        <taxon>Bacilli</taxon>
        <taxon>Lactobacillales</taxon>
        <taxon>Lactobacillaceae</taxon>
        <taxon>Lactobacillus</taxon>
    </lineage>
</organism>
<feature type="domain" description="DUF4097" evidence="2">
    <location>
        <begin position="74"/>
        <end position="301"/>
    </location>
</feature>
<accession>A0ABN6SLD9</accession>
<dbReference type="InterPro" id="IPR025164">
    <property type="entry name" value="Toastrack_DUF4097"/>
</dbReference>
<keyword evidence="1" id="KW-1133">Transmembrane helix</keyword>
<dbReference type="Gene3D" id="2.160.20.120">
    <property type="match status" value="1"/>
</dbReference>
<feature type="transmembrane region" description="Helical" evidence="1">
    <location>
        <begin position="6"/>
        <end position="24"/>
    </location>
</feature>
<evidence type="ECO:0000259" key="2">
    <source>
        <dbReference type="Pfam" id="PF13349"/>
    </source>
</evidence>
<sequence length="302" mass="33828">MKKFYQISSVILIIGLILLIFGKLHDHNREISNWGASEFRVHSHHHHHHDHDDDDDDWDKRKIENKRFKVKQFTKITLDLSRPDVHIAKGEKYQVTISGPAGKRITAKVKNQELLISDAAQNSFFRWHHGYDITITIPATARLTDLTGQTQEGDLYLDNLAISTIDLTLNDGDLAMNNVKVKKANIRLEEGDMKVTDSTIIGGLNLGDGDLNITGSQLQLIASLADGDATISNSQLLGNTSFKLDDGDFEMDKSSGISYDLSADDDDDIRLGNRRYRGHYSKKITRAPTLKVTSGDGDIKIY</sequence>
<evidence type="ECO:0000313" key="4">
    <source>
        <dbReference type="Proteomes" id="UP001321741"/>
    </source>
</evidence>
<evidence type="ECO:0000256" key="1">
    <source>
        <dbReference type="SAM" id="Phobius"/>
    </source>
</evidence>
<dbReference type="EMBL" id="AP026803">
    <property type="protein sequence ID" value="BDR59826.1"/>
    <property type="molecule type" value="Genomic_DNA"/>
</dbReference>
<dbReference type="Pfam" id="PF13349">
    <property type="entry name" value="DUF4097"/>
    <property type="match status" value="1"/>
</dbReference>
<proteinExistence type="predicted"/>
<name>A0ABN6SLD9_9LACO</name>